<protein>
    <submittedName>
        <fullName evidence="1">Uncharacterized protein</fullName>
    </submittedName>
</protein>
<accession>A0ACC2TWN1</accession>
<name>A0ACC2TWN1_9FUNG</name>
<evidence type="ECO:0000313" key="2">
    <source>
        <dbReference type="Proteomes" id="UP001165960"/>
    </source>
</evidence>
<comment type="caution">
    <text evidence="1">The sequence shown here is derived from an EMBL/GenBank/DDBJ whole genome shotgun (WGS) entry which is preliminary data.</text>
</comment>
<proteinExistence type="predicted"/>
<keyword evidence="2" id="KW-1185">Reference proteome</keyword>
<sequence length="534" mass="59886">MEEKFSTAWDKNYIVSSSELSGIVESWGDYSQSLKLGIILSFFRVKRDDRPIFESVIPKFLACLERDPDVEVKMFHPLAVNFVAGMPFYHNLPEDCIILKVANSIAEQLKDAVLSYCPIDKVIYPFLYEDARPLESKQKNCDIPSDEDISWEDSWACPDPEPAPLPPPKPPSRAQLKLTTEFIKGAETSSSRRAPNDALLSRQANRSKVQMSSHSIGRSSFKPTPIPRSITSLANGPFQPFKPPEPKIKLIDPTKEPNPLLVEQNNIAEAKQRQREKNKEEKALAELRIQESIRFAKQGDKDNQLSKKQKQNNATKLKKDQKTTRPLRLTSTRDSSQVNPPSDKQYFSSKPSSSATSDTEDEGHSPKPYMMPSPGPPDSETRSETNDDLPPELSAALNFNPGSSQAQAMLPRIKPKALKVDKHKPCTPSQFPQDVESKIKQLHDLMITSHIIHPVDLAFIRQCLNGNFVKPQHLESDVYSVVLSVSSAETKSQPEATADHHPKLLEMKYFEACFLPNGQSSWDLKTTAVDLSSV</sequence>
<organism evidence="1 2">
    <name type="scientific">Entomophthora muscae</name>
    <dbReference type="NCBI Taxonomy" id="34485"/>
    <lineage>
        <taxon>Eukaryota</taxon>
        <taxon>Fungi</taxon>
        <taxon>Fungi incertae sedis</taxon>
        <taxon>Zoopagomycota</taxon>
        <taxon>Entomophthoromycotina</taxon>
        <taxon>Entomophthoromycetes</taxon>
        <taxon>Entomophthorales</taxon>
        <taxon>Entomophthoraceae</taxon>
        <taxon>Entomophthora</taxon>
    </lineage>
</organism>
<evidence type="ECO:0000313" key="1">
    <source>
        <dbReference type="EMBL" id="KAJ9079093.1"/>
    </source>
</evidence>
<gene>
    <name evidence="1" type="ORF">DSO57_1039088</name>
</gene>
<reference evidence="1" key="1">
    <citation type="submission" date="2022-04" db="EMBL/GenBank/DDBJ databases">
        <title>Genome of the entomopathogenic fungus Entomophthora muscae.</title>
        <authorList>
            <person name="Elya C."/>
            <person name="Lovett B.R."/>
            <person name="Lee E."/>
            <person name="Macias A.M."/>
            <person name="Hajek A.E."/>
            <person name="De Bivort B.L."/>
            <person name="Kasson M.T."/>
            <person name="De Fine Licht H.H."/>
            <person name="Stajich J.E."/>
        </authorList>
    </citation>
    <scope>NUCLEOTIDE SEQUENCE</scope>
    <source>
        <strain evidence="1">Berkeley</strain>
    </source>
</reference>
<dbReference type="EMBL" id="QTSX02002004">
    <property type="protein sequence ID" value="KAJ9079093.1"/>
    <property type="molecule type" value="Genomic_DNA"/>
</dbReference>
<dbReference type="Proteomes" id="UP001165960">
    <property type="component" value="Unassembled WGS sequence"/>
</dbReference>